<dbReference type="InterPro" id="IPR029062">
    <property type="entry name" value="Class_I_gatase-like"/>
</dbReference>
<organism evidence="3 4">
    <name type="scientific">Streptomyces polygonati</name>
    <dbReference type="NCBI Taxonomy" id="1617087"/>
    <lineage>
        <taxon>Bacteria</taxon>
        <taxon>Bacillati</taxon>
        <taxon>Actinomycetota</taxon>
        <taxon>Actinomycetes</taxon>
        <taxon>Kitasatosporales</taxon>
        <taxon>Streptomycetaceae</taxon>
        <taxon>Streptomyces</taxon>
    </lineage>
</organism>
<name>A0ABV8HCZ2_9ACTN</name>
<reference evidence="4" key="1">
    <citation type="journal article" date="2019" name="Int. J. Syst. Evol. Microbiol.">
        <title>The Global Catalogue of Microorganisms (GCM) 10K type strain sequencing project: providing services to taxonomists for standard genome sequencing and annotation.</title>
        <authorList>
            <consortium name="The Broad Institute Genomics Platform"/>
            <consortium name="The Broad Institute Genome Sequencing Center for Infectious Disease"/>
            <person name="Wu L."/>
            <person name="Ma J."/>
        </authorList>
    </citation>
    <scope>NUCLEOTIDE SEQUENCE [LARGE SCALE GENOMIC DNA]</scope>
    <source>
        <strain evidence="4">CGMCC 4.7237</strain>
    </source>
</reference>
<evidence type="ECO:0000313" key="3">
    <source>
        <dbReference type="EMBL" id="MFC4029898.1"/>
    </source>
</evidence>
<sequence>MASTSTLPPGRLSGRRIGVLMESDYVEPEISYYQRRFAEEGAEVRLLTRLWGQPSLTFTGHEHRAPLTVDGDLEALDYAALTRLSALIVPSGMVADRLRYSDDVNRDAPAVELMRRAFRLPKLLKAFSCHGLLLMSSAAELVRDRELTCHNNLVADVRNMGAQYVDQDVVVDGDLVTGRTVDHCHLLARTLVELLADARPPAAPTAVLAAPAESGR</sequence>
<feature type="domain" description="DJ-1/PfpI" evidence="2">
    <location>
        <begin position="16"/>
        <end position="193"/>
    </location>
</feature>
<dbReference type="InterPro" id="IPR006286">
    <property type="entry name" value="C56_PfpI-like"/>
</dbReference>
<dbReference type="RefSeq" id="WP_386424514.1">
    <property type="nucleotide sequence ID" value="NZ_JBHSBB010000001.1"/>
</dbReference>
<evidence type="ECO:0000313" key="4">
    <source>
        <dbReference type="Proteomes" id="UP001595765"/>
    </source>
</evidence>
<dbReference type="InterPro" id="IPR002818">
    <property type="entry name" value="DJ-1/PfpI"/>
</dbReference>
<accession>A0ABV8HCZ2</accession>
<proteinExistence type="inferred from homology"/>
<keyword evidence="4" id="KW-1185">Reference proteome</keyword>
<protein>
    <submittedName>
        <fullName evidence="3">DJ-1/PfpI family protein</fullName>
    </submittedName>
</protein>
<dbReference type="Gene3D" id="3.40.50.880">
    <property type="match status" value="1"/>
</dbReference>
<comment type="caution">
    <text evidence="3">The sequence shown here is derived from an EMBL/GenBank/DDBJ whole genome shotgun (WGS) entry which is preliminary data.</text>
</comment>
<dbReference type="PANTHER" id="PTHR42733">
    <property type="entry name" value="DJ-1 PROTEIN"/>
    <property type="match status" value="1"/>
</dbReference>
<dbReference type="Proteomes" id="UP001595765">
    <property type="component" value="Unassembled WGS sequence"/>
</dbReference>
<dbReference type="EMBL" id="JBHSBB010000001">
    <property type="protein sequence ID" value="MFC4029898.1"/>
    <property type="molecule type" value="Genomic_DNA"/>
</dbReference>
<dbReference type="SUPFAM" id="SSF52317">
    <property type="entry name" value="Class I glutamine amidotransferase-like"/>
    <property type="match status" value="1"/>
</dbReference>
<evidence type="ECO:0000256" key="1">
    <source>
        <dbReference type="ARBA" id="ARBA00008542"/>
    </source>
</evidence>
<comment type="similarity">
    <text evidence="1">Belongs to the peptidase C56 family.</text>
</comment>
<gene>
    <name evidence="3" type="ORF">ACFO3J_00265</name>
</gene>
<dbReference type="Pfam" id="PF01965">
    <property type="entry name" value="DJ-1_PfpI"/>
    <property type="match status" value="1"/>
</dbReference>
<dbReference type="PANTHER" id="PTHR42733:SF2">
    <property type="entry name" value="DJ-1_THIJ_PFPI FAMILY PROTEIN"/>
    <property type="match status" value="1"/>
</dbReference>
<evidence type="ECO:0000259" key="2">
    <source>
        <dbReference type="Pfam" id="PF01965"/>
    </source>
</evidence>